<dbReference type="InterPro" id="IPR046219">
    <property type="entry name" value="DUF6252"/>
</dbReference>
<comment type="caution">
    <text evidence="2">The sequence shown here is derived from an EMBL/GenBank/DDBJ whole genome shotgun (WGS) entry which is preliminary data.</text>
</comment>
<dbReference type="RefSeq" id="WP_105017001.1">
    <property type="nucleotide sequence ID" value="NZ_MSCN01000001.1"/>
</dbReference>
<evidence type="ECO:0000313" key="2">
    <source>
        <dbReference type="EMBL" id="PQJ80402.1"/>
    </source>
</evidence>
<proteinExistence type="predicted"/>
<dbReference type="Pfam" id="PF19765">
    <property type="entry name" value="DUF6252"/>
    <property type="match status" value="2"/>
</dbReference>
<dbReference type="Proteomes" id="UP000238882">
    <property type="component" value="Unassembled WGS sequence"/>
</dbReference>
<name>A0A2S7WSW1_9FLAO</name>
<keyword evidence="1" id="KW-0732">Signal</keyword>
<evidence type="ECO:0000313" key="3">
    <source>
        <dbReference type="Proteomes" id="UP000238882"/>
    </source>
</evidence>
<dbReference type="PROSITE" id="PS51257">
    <property type="entry name" value="PROKAR_LIPOPROTEIN"/>
    <property type="match status" value="1"/>
</dbReference>
<feature type="chain" id="PRO_5015622395" description="DUF5689 domain-containing protein" evidence="1">
    <location>
        <begin position="22"/>
        <end position="291"/>
    </location>
</feature>
<dbReference type="OrthoDB" id="1203088at2"/>
<protein>
    <recommendedName>
        <fullName evidence="4">DUF5689 domain-containing protein</fullName>
    </recommendedName>
</protein>
<feature type="signal peptide" evidence="1">
    <location>
        <begin position="1"/>
        <end position="21"/>
    </location>
</feature>
<keyword evidence="3" id="KW-1185">Reference proteome</keyword>
<dbReference type="EMBL" id="MSCN01000001">
    <property type="protein sequence ID" value="PQJ80402.1"/>
    <property type="molecule type" value="Genomic_DNA"/>
</dbReference>
<accession>A0A2S7WSW1</accession>
<organism evidence="2 3">
    <name type="scientific">Polaribacter porphyrae</name>
    <dbReference type="NCBI Taxonomy" id="1137780"/>
    <lineage>
        <taxon>Bacteria</taxon>
        <taxon>Pseudomonadati</taxon>
        <taxon>Bacteroidota</taxon>
        <taxon>Flavobacteriia</taxon>
        <taxon>Flavobacteriales</taxon>
        <taxon>Flavobacteriaceae</taxon>
    </lineage>
</organism>
<reference evidence="2 3" key="1">
    <citation type="submission" date="2016-12" db="EMBL/GenBank/DDBJ databases">
        <title>Trade-off between light-utilization and light-protection in marine flavobacteria.</title>
        <authorList>
            <person name="Kumagai Y."/>
            <person name="Yoshizawa S."/>
            <person name="Kogure K."/>
            <person name="Iwasaki W."/>
        </authorList>
    </citation>
    <scope>NUCLEOTIDE SEQUENCE [LARGE SCALE GENOMIC DNA]</scope>
    <source>
        <strain evidence="2 3">NBRC 108759</strain>
    </source>
</reference>
<gene>
    <name evidence="2" type="ORF">BTO18_15010</name>
</gene>
<sequence>MKNTFCLFFIIYLFFTFTSCEENGIFFPTPTITKGTFEVIIDGQLYSTQEASFVRDGNNIFINAIKPNTNEIFTLKVDNFDVGNFSFQGTNTVASFIENNPVSANVWSTSNQTSSRGTIVFTDIDLINNTVSGTFNFIGNNISTGSSRAFTQGTFVNIPQSITSISDDNFSAKVDGIEYQEESLFTNLVTVGSKELILINANKSLSETISINLESDIDVGEYDFGSFISQTYPTGQYNVGSAIYLADGKIRITSHNKIARLISGTFQFDASPATSSTPNFSITEGSFNVSY</sequence>
<evidence type="ECO:0000256" key="1">
    <source>
        <dbReference type="SAM" id="SignalP"/>
    </source>
</evidence>
<evidence type="ECO:0008006" key="4">
    <source>
        <dbReference type="Google" id="ProtNLM"/>
    </source>
</evidence>
<dbReference type="AlphaFoldDB" id="A0A2S7WSW1"/>